<dbReference type="InterPro" id="IPR018378">
    <property type="entry name" value="C-type_lectin_CS"/>
</dbReference>
<dbReference type="PANTHER" id="PTHR45784:SF3">
    <property type="entry name" value="C-TYPE LECTIN DOMAIN FAMILY 4 MEMBER K-LIKE-RELATED"/>
    <property type="match status" value="1"/>
</dbReference>
<reference evidence="5" key="1">
    <citation type="submission" date="2024-04" db="EMBL/GenBank/DDBJ databases">
        <title>Salinicola lusitanus LLJ914,a marine bacterium isolated from the Okinawa Trough.</title>
        <authorList>
            <person name="Li J."/>
        </authorList>
    </citation>
    <scope>NUCLEOTIDE SEQUENCE [LARGE SCALE GENOMIC DNA]</scope>
</reference>
<feature type="chain" id="PRO_5043710157" description="C-type lectin domain-containing protein" evidence="2">
    <location>
        <begin position="20"/>
        <end position="382"/>
    </location>
</feature>
<keyword evidence="2" id="KW-0732">Signal</keyword>
<dbReference type="AlphaFoldDB" id="A0AAW0P7J3"/>
<evidence type="ECO:0000259" key="3">
    <source>
        <dbReference type="PROSITE" id="PS50041"/>
    </source>
</evidence>
<dbReference type="InterPro" id="IPR016187">
    <property type="entry name" value="CTDL_fold"/>
</dbReference>
<dbReference type="EMBL" id="JBBPFD010000010">
    <property type="protein sequence ID" value="KAK7910085.1"/>
    <property type="molecule type" value="Genomic_DNA"/>
</dbReference>
<comment type="caution">
    <text evidence="4">The sequence shown here is derived from an EMBL/GenBank/DDBJ whole genome shotgun (WGS) entry which is preliminary data.</text>
</comment>
<sequence length="382" mass="44692">MAQSLLFFILMSCCSFSVSQNYMYHFINEAKSWTEAQDHCRTQYTDLATVTTMKDLKNLTQTRGEGGSDAWIGLNMTTSDRIWRWSDPEKIYDKHDNNWNGDEPNDNGGSKNCVYIDKHKRWHDDKCETLRCFICYKVPNTDSPVINETKANWITAQHYCRENQGHLISDKSALDQIDTHTTMVTFYGDDKQYWIGLFRDTWTWSDGSSSSFRNWSRYDAIMNNDYTHDKKDCVKLGAQGEFIRDNCTKTNPFICYGDLFILVNLNKTFEEALVYCRRNHRDLAWFIDQPGLKEMAQEKAQMADTEVVWVGLFYVCFLESWIWVNGDYVDSDWNWQDPGENDCNLAGAMEREGQNQWVKRHLGADITSSVRARLMYMSFPVF</sequence>
<name>A0AAW0P7J3_9GOBI</name>
<evidence type="ECO:0000313" key="4">
    <source>
        <dbReference type="EMBL" id="KAK7910085.1"/>
    </source>
</evidence>
<evidence type="ECO:0000256" key="1">
    <source>
        <dbReference type="ARBA" id="ARBA00023157"/>
    </source>
</evidence>
<dbReference type="InterPro" id="IPR016186">
    <property type="entry name" value="C-type_lectin-like/link_sf"/>
</dbReference>
<dbReference type="Pfam" id="PF00059">
    <property type="entry name" value="Lectin_C"/>
    <property type="match status" value="2"/>
</dbReference>
<accession>A0AAW0P7J3</accession>
<feature type="domain" description="C-type lectin" evidence="3">
    <location>
        <begin position="19"/>
        <end position="136"/>
    </location>
</feature>
<dbReference type="PROSITE" id="PS00615">
    <property type="entry name" value="C_TYPE_LECTIN_1"/>
    <property type="match status" value="1"/>
</dbReference>
<feature type="signal peptide" evidence="2">
    <location>
        <begin position="1"/>
        <end position="19"/>
    </location>
</feature>
<dbReference type="Proteomes" id="UP001460270">
    <property type="component" value="Unassembled WGS sequence"/>
</dbReference>
<dbReference type="InterPro" id="IPR001304">
    <property type="entry name" value="C-type_lectin-like"/>
</dbReference>
<evidence type="ECO:0000313" key="5">
    <source>
        <dbReference type="Proteomes" id="UP001460270"/>
    </source>
</evidence>
<dbReference type="SUPFAM" id="SSF56436">
    <property type="entry name" value="C-type lectin-like"/>
    <property type="match status" value="3"/>
</dbReference>
<dbReference type="Gene3D" id="3.10.100.10">
    <property type="entry name" value="Mannose-Binding Protein A, subunit A"/>
    <property type="match status" value="3"/>
</dbReference>
<organism evidence="4 5">
    <name type="scientific">Mugilogobius chulae</name>
    <name type="common">yellowstripe goby</name>
    <dbReference type="NCBI Taxonomy" id="88201"/>
    <lineage>
        <taxon>Eukaryota</taxon>
        <taxon>Metazoa</taxon>
        <taxon>Chordata</taxon>
        <taxon>Craniata</taxon>
        <taxon>Vertebrata</taxon>
        <taxon>Euteleostomi</taxon>
        <taxon>Actinopterygii</taxon>
        <taxon>Neopterygii</taxon>
        <taxon>Teleostei</taxon>
        <taxon>Neoteleostei</taxon>
        <taxon>Acanthomorphata</taxon>
        <taxon>Gobiaria</taxon>
        <taxon>Gobiiformes</taxon>
        <taxon>Gobioidei</taxon>
        <taxon>Gobiidae</taxon>
        <taxon>Gobionellinae</taxon>
        <taxon>Mugilogobius</taxon>
    </lineage>
</organism>
<feature type="domain" description="C-type lectin" evidence="3">
    <location>
        <begin position="135"/>
        <end position="256"/>
    </location>
</feature>
<dbReference type="SMART" id="SM00034">
    <property type="entry name" value="CLECT"/>
    <property type="match status" value="2"/>
</dbReference>
<dbReference type="PROSITE" id="PS50041">
    <property type="entry name" value="C_TYPE_LECTIN_2"/>
    <property type="match status" value="3"/>
</dbReference>
<keyword evidence="5" id="KW-1185">Reference proteome</keyword>
<protein>
    <recommendedName>
        <fullName evidence="3">C-type lectin domain-containing protein</fullName>
    </recommendedName>
</protein>
<feature type="domain" description="C-type lectin" evidence="3">
    <location>
        <begin position="260"/>
        <end position="357"/>
    </location>
</feature>
<evidence type="ECO:0000256" key="2">
    <source>
        <dbReference type="SAM" id="SignalP"/>
    </source>
</evidence>
<keyword evidence="1" id="KW-1015">Disulfide bond</keyword>
<gene>
    <name evidence="4" type="ORF">WMY93_014769</name>
</gene>
<dbReference type="PANTHER" id="PTHR45784">
    <property type="entry name" value="C-TYPE LECTIN DOMAIN FAMILY 20 MEMBER A-RELATED"/>
    <property type="match status" value="1"/>
</dbReference>
<proteinExistence type="predicted"/>